<dbReference type="GO" id="GO:0006955">
    <property type="term" value="P:immune response"/>
    <property type="evidence" value="ECO:0007669"/>
    <property type="project" value="TreeGrafter"/>
</dbReference>
<dbReference type="InterPro" id="IPR003597">
    <property type="entry name" value="Ig_C1-set"/>
</dbReference>
<dbReference type="InterPro" id="IPR001039">
    <property type="entry name" value="MHC_I_a_a1/a2"/>
</dbReference>
<proteinExistence type="inferred from homology"/>
<dbReference type="EMBL" id="QNUK01000735">
    <property type="protein sequence ID" value="KAF5890021.1"/>
    <property type="molecule type" value="Genomic_DNA"/>
</dbReference>
<dbReference type="Pfam" id="PF00129">
    <property type="entry name" value="MHC_I"/>
    <property type="match status" value="1"/>
</dbReference>
<dbReference type="PROSITE" id="PS00290">
    <property type="entry name" value="IG_MHC"/>
    <property type="match status" value="1"/>
</dbReference>
<organism evidence="6 7">
    <name type="scientific">Clarias magur</name>
    <name type="common">Asian catfish</name>
    <name type="synonym">Macropteronotus magur</name>
    <dbReference type="NCBI Taxonomy" id="1594786"/>
    <lineage>
        <taxon>Eukaryota</taxon>
        <taxon>Metazoa</taxon>
        <taxon>Chordata</taxon>
        <taxon>Craniata</taxon>
        <taxon>Vertebrata</taxon>
        <taxon>Euteleostomi</taxon>
        <taxon>Actinopterygii</taxon>
        <taxon>Neopterygii</taxon>
        <taxon>Teleostei</taxon>
        <taxon>Ostariophysi</taxon>
        <taxon>Siluriformes</taxon>
        <taxon>Clariidae</taxon>
        <taxon>Clarias</taxon>
    </lineage>
</organism>
<dbReference type="GO" id="GO:0009897">
    <property type="term" value="C:external side of plasma membrane"/>
    <property type="evidence" value="ECO:0007669"/>
    <property type="project" value="TreeGrafter"/>
</dbReference>
<keyword evidence="4" id="KW-0472">Membrane</keyword>
<dbReference type="PANTHER" id="PTHR16675">
    <property type="entry name" value="MHC CLASS I-RELATED"/>
    <property type="match status" value="1"/>
</dbReference>
<feature type="domain" description="Ig-like" evidence="5">
    <location>
        <begin position="206"/>
        <end position="293"/>
    </location>
</feature>
<keyword evidence="4" id="KW-1133">Transmembrane helix</keyword>
<dbReference type="AlphaFoldDB" id="A0A8J4T623"/>
<feature type="non-terminal residue" evidence="6">
    <location>
        <position position="346"/>
    </location>
</feature>
<evidence type="ECO:0000313" key="7">
    <source>
        <dbReference type="Proteomes" id="UP000727407"/>
    </source>
</evidence>
<keyword evidence="4" id="KW-0812">Transmembrane</keyword>
<keyword evidence="1" id="KW-0325">Glycoprotein</keyword>
<dbReference type="InterPro" id="IPR036179">
    <property type="entry name" value="Ig-like_dom_sf"/>
</dbReference>
<reference evidence="6" key="1">
    <citation type="submission" date="2020-07" db="EMBL/GenBank/DDBJ databases">
        <title>Clarias magur genome sequencing, assembly and annotation.</title>
        <authorList>
            <person name="Kushwaha B."/>
            <person name="Kumar R."/>
            <person name="Das P."/>
            <person name="Joshi C.G."/>
            <person name="Kumar D."/>
            <person name="Nagpure N.S."/>
            <person name="Pandey M."/>
            <person name="Agarwal S."/>
            <person name="Srivastava S."/>
            <person name="Singh M."/>
            <person name="Sahoo L."/>
            <person name="Jayasankar P."/>
            <person name="Meher P.K."/>
            <person name="Koringa P.G."/>
            <person name="Iquebal M.A."/>
            <person name="Das S.P."/>
            <person name="Bit A."/>
            <person name="Patnaik S."/>
            <person name="Patel N."/>
            <person name="Shah T.M."/>
            <person name="Hinsu A."/>
            <person name="Jena J.K."/>
        </authorList>
    </citation>
    <scope>NUCLEOTIDE SEQUENCE</scope>
    <source>
        <strain evidence="6">CIFAMagur01</strain>
        <tissue evidence="6">Testis</tissue>
    </source>
</reference>
<evidence type="ECO:0000256" key="4">
    <source>
        <dbReference type="SAM" id="Phobius"/>
    </source>
</evidence>
<evidence type="ECO:0000256" key="3">
    <source>
        <dbReference type="RuleBase" id="RU004439"/>
    </source>
</evidence>
<feature type="non-terminal residue" evidence="6">
    <location>
        <position position="1"/>
    </location>
</feature>
<evidence type="ECO:0000256" key="1">
    <source>
        <dbReference type="ARBA" id="ARBA00023180"/>
    </source>
</evidence>
<dbReference type="PANTHER" id="PTHR16675:SF237">
    <property type="entry name" value="MHC CLASS I ANTIGEN TRANSCRIPT VARIANT 1-RELATED"/>
    <property type="match status" value="1"/>
</dbReference>
<comment type="similarity">
    <text evidence="3">Belongs to the MHC class I family.</text>
</comment>
<keyword evidence="7" id="KW-1185">Reference proteome</keyword>
<dbReference type="InterPro" id="IPR037055">
    <property type="entry name" value="MHC_I-like_Ag-recog_sf"/>
</dbReference>
<dbReference type="SUPFAM" id="SSF54452">
    <property type="entry name" value="MHC antigen-recognition domain"/>
    <property type="match status" value="1"/>
</dbReference>
<accession>A0A8J4T623</accession>
<dbReference type="PRINTS" id="PR01638">
    <property type="entry name" value="MHCCLASSI"/>
</dbReference>
<gene>
    <name evidence="6" type="ORF">DAT39_020278</name>
</gene>
<name>A0A8J4T623_CLAMG</name>
<dbReference type="InterPro" id="IPR003006">
    <property type="entry name" value="Ig/MHC_CS"/>
</dbReference>
<dbReference type="InterPro" id="IPR007110">
    <property type="entry name" value="Ig-like_dom"/>
</dbReference>
<dbReference type="PROSITE" id="PS50835">
    <property type="entry name" value="IG_LIKE"/>
    <property type="match status" value="1"/>
</dbReference>
<evidence type="ECO:0000259" key="5">
    <source>
        <dbReference type="PROSITE" id="PS50835"/>
    </source>
</evidence>
<dbReference type="OrthoDB" id="8936120at2759"/>
<evidence type="ECO:0000256" key="2">
    <source>
        <dbReference type="ARBA" id="ARBA00023319"/>
    </source>
</evidence>
<dbReference type="CDD" id="cd07698">
    <property type="entry name" value="IgC1_MHC_I_alpha3"/>
    <property type="match status" value="1"/>
</dbReference>
<dbReference type="InterPro" id="IPR013783">
    <property type="entry name" value="Ig-like_fold"/>
</dbReference>
<sequence>LQNKMEDYSAVLNLLILSTCVVHLSWAGRHSLEYLYTVNGQSTAVGLVDGEQVVYYDGNIRKMIPKTDWMKKIETDDPGYWNRETEYMAEQRDRFQVIVNLEKKRRLNPTAGEHTVQRMHGCELDDDGATGGHIQYAYDGEDFISLDLTTGTWTAANDKAQNFINHWDPKGTEAKYWKDFLENDCIDRLKMFMSYSSKTLERKVHPEVSVFQKHSSPSPELVCHATGFFPKALNITWQKDGEDVHEDVALRETLPNQDGSFQKRSILKVSSMKLWIHTYTCVVQHSSLEKELVREVPKGGGSDGGSGGAPIIASVFVVLIVLVALVAVGAGIAWKKRKSGWRMTGT</sequence>
<keyword evidence="2" id="KW-0393">Immunoglobulin domain</keyword>
<dbReference type="FunFam" id="3.30.500.10:FF:000001">
    <property type="entry name" value="H-2 class I histocompatibility antigen, alpha chain"/>
    <property type="match status" value="1"/>
</dbReference>
<dbReference type="GO" id="GO:0005615">
    <property type="term" value="C:extracellular space"/>
    <property type="evidence" value="ECO:0007669"/>
    <property type="project" value="TreeGrafter"/>
</dbReference>
<protein>
    <submittedName>
        <fullName evidence="6">BOLA class I histocompatibility antigen, alpha chain BL3-7-like isoform X1</fullName>
    </submittedName>
</protein>
<dbReference type="InterPro" id="IPR011161">
    <property type="entry name" value="MHC_I-like_Ag-recog"/>
</dbReference>
<dbReference type="Gene3D" id="3.30.500.10">
    <property type="entry name" value="MHC class I-like antigen recognition-like"/>
    <property type="match status" value="1"/>
</dbReference>
<comment type="caution">
    <text evidence="6">The sequence shown here is derived from an EMBL/GenBank/DDBJ whole genome shotgun (WGS) entry which is preliminary data.</text>
</comment>
<evidence type="ECO:0000313" key="6">
    <source>
        <dbReference type="EMBL" id="KAF5890021.1"/>
    </source>
</evidence>
<dbReference type="Gene3D" id="2.60.40.10">
    <property type="entry name" value="Immunoglobulins"/>
    <property type="match status" value="1"/>
</dbReference>
<dbReference type="SMART" id="SM00407">
    <property type="entry name" value="IGc1"/>
    <property type="match status" value="1"/>
</dbReference>
<dbReference type="InterPro" id="IPR011162">
    <property type="entry name" value="MHC_I/II-like_Ag-recog"/>
</dbReference>
<dbReference type="Pfam" id="PF07654">
    <property type="entry name" value="C1-set"/>
    <property type="match status" value="1"/>
</dbReference>
<dbReference type="SUPFAM" id="SSF48726">
    <property type="entry name" value="Immunoglobulin"/>
    <property type="match status" value="1"/>
</dbReference>
<dbReference type="Proteomes" id="UP000727407">
    <property type="component" value="Unassembled WGS sequence"/>
</dbReference>
<feature type="transmembrane region" description="Helical" evidence="4">
    <location>
        <begin position="311"/>
        <end position="334"/>
    </location>
</feature>
<dbReference type="InterPro" id="IPR050208">
    <property type="entry name" value="MHC_class-I_related"/>
</dbReference>